<dbReference type="Gene3D" id="3.20.20.70">
    <property type="entry name" value="Aldolase class I"/>
    <property type="match status" value="1"/>
</dbReference>
<dbReference type="CDD" id="cd04730">
    <property type="entry name" value="NPD_like"/>
    <property type="match status" value="1"/>
</dbReference>
<dbReference type="RefSeq" id="WP_220564640.1">
    <property type="nucleotide sequence ID" value="NZ_CP074133.1"/>
</dbReference>
<comment type="cofactor">
    <cofactor evidence="1">
        <name>FMN</name>
        <dbReference type="ChEBI" id="CHEBI:58210"/>
    </cofactor>
</comment>
<evidence type="ECO:0000256" key="9">
    <source>
        <dbReference type="ARBA" id="ARBA00049401"/>
    </source>
</evidence>
<dbReference type="Pfam" id="PF03060">
    <property type="entry name" value="NMO"/>
    <property type="match status" value="1"/>
</dbReference>
<comment type="similarity">
    <text evidence="2">Belongs to the nitronate monooxygenase family. NMO class I subfamily.</text>
</comment>
<evidence type="ECO:0000256" key="2">
    <source>
        <dbReference type="ARBA" id="ARBA00009881"/>
    </source>
</evidence>
<protein>
    <recommendedName>
        <fullName evidence="8">Propionate 3-nitronate monooxygenase</fullName>
    </recommendedName>
</protein>
<reference evidence="10 11" key="1">
    <citation type="submission" date="2021-05" db="EMBL/GenBank/DDBJ databases">
        <title>Direct Submission.</title>
        <authorList>
            <person name="Li K."/>
            <person name="Gao J."/>
        </authorList>
    </citation>
    <scope>NUCLEOTIDE SEQUENCE [LARGE SCALE GENOMIC DNA]</scope>
    <source>
        <strain evidence="10 11">Mg02</strain>
    </source>
</reference>
<dbReference type="PANTHER" id="PTHR42747">
    <property type="entry name" value="NITRONATE MONOOXYGENASE-RELATED"/>
    <property type="match status" value="1"/>
</dbReference>
<keyword evidence="11" id="KW-1185">Reference proteome</keyword>
<evidence type="ECO:0000256" key="3">
    <source>
        <dbReference type="ARBA" id="ARBA00022575"/>
    </source>
</evidence>
<keyword evidence="7 10" id="KW-0503">Monooxygenase</keyword>
<evidence type="ECO:0000256" key="1">
    <source>
        <dbReference type="ARBA" id="ARBA00001917"/>
    </source>
</evidence>
<dbReference type="EMBL" id="CP074133">
    <property type="protein sequence ID" value="QUX23419.1"/>
    <property type="molecule type" value="Genomic_DNA"/>
</dbReference>
<keyword evidence="4" id="KW-0285">Flavoprotein</keyword>
<sequence>MSHLSDLLRERPLVQAPMAGGASTPELVDAVARAGGLGFLAAGYLAPEQVEEQVARVRGLGVAAFGVNVFVPGPAGDPAAVRDYREELGAEAERHGTAPGEPVHDDDAWEAKIDLLERLGVPVVGFTFGCPDGNVLRRLQEAGSAVVVTVTSVDEALLAVARGADGLCAQGAEAGGHRAAFDPTRGGELPTAELVAALAGAVEVPVIGAGGIMTGGEAAAVLEAGAAAVQLGTAFLRCPESGAQPAHKLALIDPDFTETTLTWAFTGRPARGLVNRFIIEHPKAPYAYPELHHMTRPLRAAAARASDTGGMALWAGTGFRRATDDPAAEVVARLRREAAQAGARL</sequence>
<evidence type="ECO:0000313" key="10">
    <source>
        <dbReference type="EMBL" id="QUX23419.1"/>
    </source>
</evidence>
<dbReference type="InterPro" id="IPR004136">
    <property type="entry name" value="NMO"/>
</dbReference>
<dbReference type="PANTHER" id="PTHR42747:SF3">
    <property type="entry name" value="NITRONATE MONOOXYGENASE-RELATED"/>
    <property type="match status" value="1"/>
</dbReference>
<dbReference type="InterPro" id="IPR013785">
    <property type="entry name" value="Aldolase_TIM"/>
</dbReference>
<name>A0ABX8BME8_9ACTN</name>
<dbReference type="InterPro" id="IPR001295">
    <property type="entry name" value="Dihydroorotate_DH_CS"/>
</dbReference>
<evidence type="ECO:0000313" key="11">
    <source>
        <dbReference type="Proteomes" id="UP000676079"/>
    </source>
</evidence>
<dbReference type="GO" id="GO:0004497">
    <property type="term" value="F:monooxygenase activity"/>
    <property type="evidence" value="ECO:0007669"/>
    <property type="project" value="UniProtKB-KW"/>
</dbReference>
<evidence type="ECO:0000256" key="6">
    <source>
        <dbReference type="ARBA" id="ARBA00023002"/>
    </source>
</evidence>
<evidence type="ECO:0000256" key="7">
    <source>
        <dbReference type="ARBA" id="ARBA00023033"/>
    </source>
</evidence>
<evidence type="ECO:0000256" key="5">
    <source>
        <dbReference type="ARBA" id="ARBA00022643"/>
    </source>
</evidence>
<dbReference type="Proteomes" id="UP000676079">
    <property type="component" value="Chromosome"/>
</dbReference>
<keyword evidence="6" id="KW-0560">Oxidoreductase</keyword>
<keyword evidence="5" id="KW-0288">FMN</keyword>
<comment type="catalytic activity">
    <reaction evidence="9">
        <text>3 propionate 3-nitronate + 3 O2 + H2O = 3 3-oxopropanoate + 2 nitrate + nitrite + H2O2 + 3 H(+)</text>
        <dbReference type="Rhea" id="RHEA:57332"/>
        <dbReference type="ChEBI" id="CHEBI:15377"/>
        <dbReference type="ChEBI" id="CHEBI:15378"/>
        <dbReference type="ChEBI" id="CHEBI:15379"/>
        <dbReference type="ChEBI" id="CHEBI:16240"/>
        <dbReference type="ChEBI" id="CHEBI:16301"/>
        <dbReference type="ChEBI" id="CHEBI:17632"/>
        <dbReference type="ChEBI" id="CHEBI:33190"/>
        <dbReference type="ChEBI" id="CHEBI:136067"/>
    </reaction>
</comment>
<gene>
    <name evidence="10" type="ORF">KGD84_03270</name>
</gene>
<accession>A0ABX8BME8</accession>
<dbReference type="PROSITE" id="PS00912">
    <property type="entry name" value="DHODEHASE_2"/>
    <property type="match status" value="1"/>
</dbReference>
<proteinExistence type="inferred from homology"/>
<organism evidence="10 11">
    <name type="scientific">Nocardiopsis changdeensis</name>
    <dbReference type="NCBI Taxonomy" id="2831969"/>
    <lineage>
        <taxon>Bacteria</taxon>
        <taxon>Bacillati</taxon>
        <taxon>Actinomycetota</taxon>
        <taxon>Actinomycetes</taxon>
        <taxon>Streptosporangiales</taxon>
        <taxon>Nocardiopsidaceae</taxon>
        <taxon>Nocardiopsis</taxon>
    </lineage>
</organism>
<dbReference type="SUPFAM" id="SSF51412">
    <property type="entry name" value="Inosine monophosphate dehydrogenase (IMPDH)"/>
    <property type="match status" value="1"/>
</dbReference>
<keyword evidence="3" id="KW-0216">Detoxification</keyword>
<evidence type="ECO:0000256" key="4">
    <source>
        <dbReference type="ARBA" id="ARBA00022630"/>
    </source>
</evidence>
<evidence type="ECO:0000256" key="8">
    <source>
        <dbReference type="ARBA" id="ARBA00031155"/>
    </source>
</evidence>